<evidence type="ECO:0000256" key="1">
    <source>
        <dbReference type="ARBA" id="ARBA00022614"/>
    </source>
</evidence>
<protein>
    <recommendedName>
        <fullName evidence="5">Leucine-rich repeat protein 1</fullName>
    </recommendedName>
</protein>
<keyword evidence="1" id="KW-0433">Leucine-rich repeat</keyword>
<evidence type="ECO:0008006" key="5">
    <source>
        <dbReference type="Google" id="ProtNLM"/>
    </source>
</evidence>
<dbReference type="SMART" id="SM00369">
    <property type="entry name" value="LRR_TYP"/>
    <property type="match status" value="4"/>
</dbReference>
<evidence type="ECO:0000256" key="2">
    <source>
        <dbReference type="ARBA" id="ARBA00022737"/>
    </source>
</evidence>
<dbReference type="PRINTS" id="PR00019">
    <property type="entry name" value="LEURICHRPT"/>
</dbReference>
<dbReference type="Proteomes" id="UP000494165">
    <property type="component" value="Unassembled WGS sequence"/>
</dbReference>
<gene>
    <name evidence="3" type="ORF">CLODIP_2_CD07522</name>
</gene>
<reference evidence="3 4" key="1">
    <citation type="submission" date="2020-04" db="EMBL/GenBank/DDBJ databases">
        <authorList>
            <person name="Alioto T."/>
            <person name="Alioto T."/>
            <person name="Gomez Garrido J."/>
        </authorList>
    </citation>
    <scope>NUCLEOTIDE SEQUENCE [LARGE SCALE GENOMIC DNA]</scope>
</reference>
<dbReference type="OrthoDB" id="17912at2759"/>
<dbReference type="InterPro" id="IPR050216">
    <property type="entry name" value="LRR_domain-containing"/>
</dbReference>
<dbReference type="PANTHER" id="PTHR48051">
    <property type="match status" value="1"/>
</dbReference>
<dbReference type="InterPro" id="IPR001611">
    <property type="entry name" value="Leu-rich_rpt"/>
</dbReference>
<keyword evidence="2" id="KW-0677">Repeat</keyword>
<sequence>MVVKNRAKRCQISVLNGGVPQRLFLIVQSADNKTGTRYELTGNINQMFESNCDALRLGLFLKTVKTGVVVSNITNAANESPSCGKLAKRLRDDLPATQKKLKVSNLYDRSRTSLIIHSRWELVTSTFSQTLVELKLAGLALGDFPPSVSKLARLKILDLSNNEICRLPNTFVAKLVELNLSGNAFSSPYYKNWRLLALPNVKSSLQVLDLSNNNLTILPLDIVKLEMLTTLNLSNNHITKFPTAFGLLKRLRNLNISRNKIVAIDVSFKMLKLNTCDISDAFHPPSLKIVDHSPSVIQCSVPSLRSIASAHVIEQGLNYQVLPMTVQDDMLMMRRCYCLKVVAHSAEEFSRFNVRSIAQTCISNGVSGVRMNFSICSNCRKRKSKSTQ</sequence>
<accession>A0A8S1DRK4</accession>
<dbReference type="Pfam" id="PF13855">
    <property type="entry name" value="LRR_8"/>
    <property type="match status" value="1"/>
</dbReference>
<dbReference type="GO" id="GO:0005737">
    <property type="term" value="C:cytoplasm"/>
    <property type="evidence" value="ECO:0007669"/>
    <property type="project" value="TreeGrafter"/>
</dbReference>
<dbReference type="Gene3D" id="3.80.10.10">
    <property type="entry name" value="Ribonuclease Inhibitor"/>
    <property type="match status" value="2"/>
</dbReference>
<keyword evidence="4" id="KW-1185">Reference proteome</keyword>
<dbReference type="PANTHER" id="PTHR48051:SF1">
    <property type="entry name" value="RAS SUPPRESSOR PROTEIN 1"/>
    <property type="match status" value="1"/>
</dbReference>
<name>A0A8S1DRK4_9INSE</name>
<dbReference type="InterPro" id="IPR003591">
    <property type="entry name" value="Leu-rich_rpt_typical-subtyp"/>
</dbReference>
<dbReference type="InterPro" id="IPR032675">
    <property type="entry name" value="LRR_dom_sf"/>
</dbReference>
<evidence type="ECO:0000313" key="3">
    <source>
        <dbReference type="EMBL" id="CAB3383447.1"/>
    </source>
</evidence>
<dbReference type="AlphaFoldDB" id="A0A8S1DRK4"/>
<proteinExistence type="predicted"/>
<organism evidence="3 4">
    <name type="scientific">Cloeon dipterum</name>
    <dbReference type="NCBI Taxonomy" id="197152"/>
    <lineage>
        <taxon>Eukaryota</taxon>
        <taxon>Metazoa</taxon>
        <taxon>Ecdysozoa</taxon>
        <taxon>Arthropoda</taxon>
        <taxon>Hexapoda</taxon>
        <taxon>Insecta</taxon>
        <taxon>Pterygota</taxon>
        <taxon>Palaeoptera</taxon>
        <taxon>Ephemeroptera</taxon>
        <taxon>Pisciforma</taxon>
        <taxon>Baetidae</taxon>
        <taxon>Cloeon</taxon>
    </lineage>
</organism>
<dbReference type="EMBL" id="CADEPI010000311">
    <property type="protein sequence ID" value="CAB3383447.1"/>
    <property type="molecule type" value="Genomic_DNA"/>
</dbReference>
<evidence type="ECO:0000313" key="4">
    <source>
        <dbReference type="Proteomes" id="UP000494165"/>
    </source>
</evidence>
<dbReference type="Pfam" id="PF00560">
    <property type="entry name" value="LRR_1"/>
    <property type="match status" value="1"/>
</dbReference>
<dbReference type="SUPFAM" id="SSF52058">
    <property type="entry name" value="L domain-like"/>
    <property type="match status" value="1"/>
</dbReference>
<dbReference type="PROSITE" id="PS51450">
    <property type="entry name" value="LRR"/>
    <property type="match status" value="3"/>
</dbReference>
<comment type="caution">
    <text evidence="3">The sequence shown here is derived from an EMBL/GenBank/DDBJ whole genome shotgun (WGS) entry which is preliminary data.</text>
</comment>